<feature type="compositionally biased region" description="Basic and acidic residues" evidence="1">
    <location>
        <begin position="205"/>
        <end position="222"/>
    </location>
</feature>
<feature type="compositionally biased region" description="Basic and acidic residues" evidence="1">
    <location>
        <begin position="824"/>
        <end position="837"/>
    </location>
</feature>
<feature type="region of interest" description="Disordered" evidence="1">
    <location>
        <begin position="505"/>
        <end position="553"/>
    </location>
</feature>
<evidence type="ECO:0000313" key="2">
    <source>
        <dbReference type="EMBL" id="TFY70619.1"/>
    </source>
</evidence>
<name>A0A4Y9ZB69_9AGAM</name>
<feature type="compositionally biased region" description="Basic residues" evidence="1">
    <location>
        <begin position="844"/>
        <end position="855"/>
    </location>
</feature>
<proteinExistence type="predicted"/>
<feature type="region of interest" description="Disordered" evidence="1">
    <location>
        <begin position="205"/>
        <end position="228"/>
    </location>
</feature>
<feature type="compositionally biased region" description="Polar residues" evidence="1">
    <location>
        <begin position="60"/>
        <end position="70"/>
    </location>
</feature>
<sequence>MSSSGSEAKTYVDRGVQVGSPALPAISLQEELIQKEHDTSLCDITSSAINISQVSYSSAYTQSSQGSPSPLTAERVLKPPQLPANRPSSSHINPESSRIVSLPETAPLFTGKRALKGSMRVVSMPDRVTPGGFSTDNSLSSSDRIDVSVYSGESYTSMEDDNSGTRLSHSHQDVPHTPSPPSSPDSILIIENNGELSEAFLRPRVEDVESDSESEKAAHDEDNGWITWARSPPRPIPALHGPLSLPYARCPSSISGAEGTIIEEPENLPRMIWGLETEDQVVSHSGSDPYDLDQRTAHGKPARIPDQPSLHSTPKKQHEDRFASQQKRPHPVSIQRHQQFNRPQEPFNRPQEPVKEEQYANQQNLDEVRTERYPRGLFDDAIVLENLLREDGAARNLWMSGGNPQANTTASQFDTKAQHGYASGLNQRFTRSDQGYGPANVARTQNTGLGNMPSEFLPSSSTMKVTTRPALGCALPQILIEPRSPHNLQVPSRRPSAIEIARQYRQQHMQKQQGGFLPTPPNSSSPLWSSDFSPYQESMLSPSESLSQLSGLPMSTSHSQFLNAGGSSEQLSRQLLQSMNDLAMDMGMASLAPAAQINSASRLRVPALNIHNLFSSQASDNNQVARNNFLSSTPSAMPSSQELRSLSRTSAPPNRGMVHAPAEVRAPPSPTSPEVVRKRTPSQPQPRSIPLARLMQRRLSAVPEEDAASTVRGNSPSPARHASGLPGTGAARARNNNAGVSSRAYTDARVHLPASKGVPMQARPANSRPVQGNLTTQSRPAEQALGDLYGEGAASGARVRLPSSPSQARDENAPGGRPHQGGRGRYEGGRGEQREHAAPPARGFGRKKMRGRGRKAFGGPSNANSAVKT</sequence>
<feature type="compositionally biased region" description="Polar residues" evidence="1">
    <location>
        <begin position="629"/>
        <end position="652"/>
    </location>
</feature>
<feature type="compositionally biased region" description="Low complexity" evidence="1">
    <location>
        <begin position="729"/>
        <end position="742"/>
    </location>
</feature>
<organism evidence="2 3">
    <name type="scientific">Dentipellis fragilis</name>
    <dbReference type="NCBI Taxonomy" id="205917"/>
    <lineage>
        <taxon>Eukaryota</taxon>
        <taxon>Fungi</taxon>
        <taxon>Dikarya</taxon>
        <taxon>Basidiomycota</taxon>
        <taxon>Agaricomycotina</taxon>
        <taxon>Agaricomycetes</taxon>
        <taxon>Russulales</taxon>
        <taxon>Hericiaceae</taxon>
        <taxon>Dentipellis</taxon>
    </lineage>
</organism>
<evidence type="ECO:0000256" key="1">
    <source>
        <dbReference type="SAM" id="MobiDB-lite"/>
    </source>
</evidence>
<reference evidence="2 3" key="1">
    <citation type="submission" date="2019-02" db="EMBL/GenBank/DDBJ databases">
        <title>Genome sequencing of the rare red list fungi Dentipellis fragilis.</title>
        <authorList>
            <person name="Buettner E."/>
            <person name="Kellner H."/>
        </authorList>
    </citation>
    <scope>NUCLEOTIDE SEQUENCE [LARGE SCALE GENOMIC DNA]</scope>
    <source>
        <strain evidence="2 3">DSM 105465</strain>
    </source>
</reference>
<feature type="compositionally biased region" description="Low complexity" evidence="1">
    <location>
        <begin position="524"/>
        <end position="534"/>
    </location>
</feature>
<feature type="region of interest" description="Disordered" evidence="1">
    <location>
        <begin position="60"/>
        <end position="98"/>
    </location>
</feature>
<protein>
    <submittedName>
        <fullName evidence="2">Uncharacterized protein</fullName>
    </submittedName>
</protein>
<feature type="compositionally biased region" description="Polar residues" evidence="1">
    <location>
        <begin position="132"/>
        <end position="142"/>
    </location>
</feature>
<keyword evidence="3" id="KW-1185">Reference proteome</keyword>
<feature type="region of interest" description="Disordered" evidence="1">
    <location>
        <begin position="428"/>
        <end position="460"/>
    </location>
</feature>
<dbReference type="Proteomes" id="UP000298327">
    <property type="component" value="Unassembled WGS sequence"/>
</dbReference>
<dbReference type="EMBL" id="SEOQ01000092">
    <property type="protein sequence ID" value="TFY70619.1"/>
    <property type="molecule type" value="Genomic_DNA"/>
</dbReference>
<dbReference type="OrthoDB" id="2573559at2759"/>
<feature type="region of interest" description="Disordered" evidence="1">
    <location>
        <begin position="629"/>
        <end position="742"/>
    </location>
</feature>
<dbReference type="AlphaFoldDB" id="A0A4Y9ZB69"/>
<feature type="compositionally biased region" description="Polar residues" evidence="1">
    <location>
        <begin position="86"/>
        <end position="98"/>
    </location>
</feature>
<feature type="compositionally biased region" description="Polar residues" evidence="1">
    <location>
        <begin position="768"/>
        <end position="780"/>
    </location>
</feature>
<comment type="caution">
    <text evidence="2">The sequence shown here is derived from an EMBL/GenBank/DDBJ whole genome shotgun (WGS) entry which is preliminary data.</text>
</comment>
<gene>
    <name evidence="2" type="ORF">EVG20_g2384</name>
</gene>
<feature type="region of interest" description="Disordered" evidence="1">
    <location>
        <begin position="755"/>
        <end position="869"/>
    </location>
</feature>
<feature type="region of interest" description="Disordered" evidence="1">
    <location>
        <begin position="154"/>
        <end position="188"/>
    </location>
</feature>
<accession>A0A4Y9ZB69</accession>
<feature type="compositionally biased region" description="Polar residues" evidence="1">
    <location>
        <begin position="535"/>
        <end position="553"/>
    </location>
</feature>
<feature type="region of interest" description="Disordered" evidence="1">
    <location>
        <begin position="126"/>
        <end position="145"/>
    </location>
</feature>
<evidence type="ECO:0000313" key="3">
    <source>
        <dbReference type="Proteomes" id="UP000298327"/>
    </source>
</evidence>
<dbReference type="STRING" id="205917.A0A4Y9ZB69"/>
<feature type="region of interest" description="Disordered" evidence="1">
    <location>
        <begin position="281"/>
        <end position="368"/>
    </location>
</feature>